<dbReference type="InterPro" id="IPR004363">
    <property type="entry name" value="Methylgl_synth"/>
</dbReference>
<feature type="domain" description="DAGKc" evidence="1">
    <location>
        <begin position="6"/>
        <end position="136"/>
    </location>
</feature>
<dbReference type="AlphaFoldDB" id="A0A1M4RZA0"/>
<evidence type="ECO:0000259" key="1">
    <source>
        <dbReference type="PROSITE" id="PS50146"/>
    </source>
</evidence>
<dbReference type="SMART" id="SM00046">
    <property type="entry name" value="DAGKc"/>
    <property type="match status" value="1"/>
</dbReference>
<dbReference type="GO" id="GO:0019242">
    <property type="term" value="P:methylglyoxal biosynthetic process"/>
    <property type="evidence" value="ECO:0007669"/>
    <property type="project" value="InterPro"/>
</dbReference>
<dbReference type="GO" id="GO:0008929">
    <property type="term" value="F:methylglyoxal synthase activity"/>
    <property type="evidence" value="ECO:0007669"/>
    <property type="project" value="InterPro"/>
</dbReference>
<dbReference type="InterPro" id="IPR001206">
    <property type="entry name" value="Diacylglycerol_kinase_cat_dom"/>
</dbReference>
<dbReference type="GO" id="GO:0016301">
    <property type="term" value="F:kinase activity"/>
    <property type="evidence" value="ECO:0007669"/>
    <property type="project" value="InterPro"/>
</dbReference>
<dbReference type="PANTHER" id="PTHR30492:SF0">
    <property type="entry name" value="METHYLGLYOXAL SYNTHASE"/>
    <property type="match status" value="1"/>
</dbReference>
<dbReference type="OrthoDB" id="3171056at2"/>
<proteinExistence type="predicted"/>
<reference evidence="3" key="1">
    <citation type="submission" date="2016-09" db="EMBL/GenBank/DDBJ databases">
        <authorList>
            <person name="Strepis N."/>
        </authorList>
    </citation>
    <scope>NUCLEOTIDE SEQUENCE [LARGE SCALE GENOMIC DNA]</scope>
</reference>
<dbReference type="RefSeq" id="WP_073329767.1">
    <property type="nucleotide sequence ID" value="NZ_FQTT01000010.1"/>
</dbReference>
<dbReference type="Pfam" id="PF00781">
    <property type="entry name" value="DAGK_cat"/>
    <property type="match status" value="1"/>
</dbReference>
<dbReference type="GO" id="GO:0005829">
    <property type="term" value="C:cytosol"/>
    <property type="evidence" value="ECO:0007669"/>
    <property type="project" value="TreeGrafter"/>
</dbReference>
<dbReference type="STRING" id="1892869.ACGLYG10_1446"/>
<dbReference type="InterPro" id="IPR045540">
    <property type="entry name" value="YegS/DAGK_C"/>
</dbReference>
<dbReference type="Proteomes" id="UP000184291">
    <property type="component" value="Unassembled WGS sequence"/>
</dbReference>
<evidence type="ECO:0000313" key="3">
    <source>
        <dbReference type="Proteomes" id="UP000184291"/>
    </source>
</evidence>
<gene>
    <name evidence="2" type="ORF">ACGLYG10_1446</name>
</gene>
<evidence type="ECO:0000313" key="2">
    <source>
        <dbReference type="EMBL" id="SHE25230.1"/>
    </source>
</evidence>
<dbReference type="SUPFAM" id="SSF111331">
    <property type="entry name" value="NAD kinase/diacylglycerol kinase-like"/>
    <property type="match status" value="1"/>
</dbReference>
<protein>
    <recommendedName>
        <fullName evidence="1">DAGKc domain-containing protein</fullName>
    </recommendedName>
</protein>
<dbReference type="EMBL" id="FQTT01000010">
    <property type="protein sequence ID" value="SHE25230.1"/>
    <property type="molecule type" value="Genomic_DNA"/>
</dbReference>
<dbReference type="Pfam" id="PF19279">
    <property type="entry name" value="YegS_C"/>
    <property type="match status" value="1"/>
</dbReference>
<accession>A0A1M4RZA0</accession>
<dbReference type="Gene3D" id="3.40.50.10330">
    <property type="entry name" value="Probable inorganic polyphosphate/atp-NAD kinase, domain 1"/>
    <property type="match status" value="1"/>
</dbReference>
<dbReference type="PROSITE" id="PS50146">
    <property type="entry name" value="DAGK"/>
    <property type="match status" value="1"/>
</dbReference>
<organism evidence="2 3">
    <name type="scientific">Actinomyces glycerinitolerans</name>
    <dbReference type="NCBI Taxonomy" id="1892869"/>
    <lineage>
        <taxon>Bacteria</taxon>
        <taxon>Bacillati</taxon>
        <taxon>Actinomycetota</taxon>
        <taxon>Actinomycetes</taxon>
        <taxon>Actinomycetales</taxon>
        <taxon>Actinomycetaceae</taxon>
        <taxon>Actinomyces</taxon>
    </lineage>
</organism>
<keyword evidence="3" id="KW-1185">Reference proteome</keyword>
<dbReference type="Gene3D" id="2.60.200.40">
    <property type="match status" value="1"/>
</dbReference>
<dbReference type="PANTHER" id="PTHR30492">
    <property type="entry name" value="METHYLGLYOXAL SYNTHASE"/>
    <property type="match status" value="1"/>
</dbReference>
<sequence>MTAGTVPAPVAAVVINPAKPAATSEVRRVLGGALHAAGYRTVWLETSARETGAIQARLAVASGARLVVAAGGDGTVRTVAAGLAGTGVDMGIMPLGTANLAARNLGLPLRRYTELARIAASGRAAPTDLLWVRTEAGGHAAGIAEPPQGWARPTLGGEHACLVVAGIGFDAGLVASTRPALKERLSWGAYGLAALENLGQRRLNLVLRIASGPASAAAPEAHAAAPASPQVPRTERMLARTLLIANGGRLPAGVTLLPDARLDDGLLDVAAIDTLYGLWGWASLARQVLPPRPASYSTGGAAQVLLRRGREVTVWLEQPVAVEVDGDLVAPTRGIRVRVQPGALRVRCPA</sequence>
<dbReference type="InterPro" id="IPR016064">
    <property type="entry name" value="NAD/diacylglycerol_kinase_sf"/>
</dbReference>
<name>A0A1M4RZA0_9ACTO</name>
<dbReference type="InterPro" id="IPR017438">
    <property type="entry name" value="ATP-NAD_kinase_N"/>
</dbReference>